<dbReference type="InterPro" id="IPR020568">
    <property type="entry name" value="Ribosomal_Su5_D2-typ_SF"/>
</dbReference>
<sequence>MTERTTLAQTAVCAGIGLHTGARVRMVLKPAQAGTGIVFERTDLDVADRLIPARYDLVRSTDLGTTIINADGAAVSTVEHLMAAFAGLGVDDVLVELHGPEVPAMDGSSMPFIELLEHTGLKTQPAPRRAIRILKPVEVSLGGRSAVFLPSLQPAIDVSIDFDNAVIGRQQYRFEISPAGFRSEIAAARTFGFRREYESLLKAGLARGGSMENAIVLDDEGVANPEGLRFADEFVRHKILDAVGDLYLAGAPILGLYQASRPGHGINNVAVRALMADTSAWKWVAMSEMAEAVEPGRAARG</sequence>
<dbReference type="EMBL" id="CP018911">
    <property type="protein sequence ID" value="AZU03218.1"/>
    <property type="molecule type" value="Genomic_DNA"/>
</dbReference>
<dbReference type="Gene3D" id="3.30.230.20">
    <property type="entry name" value="lpxc deacetylase, domain 1"/>
    <property type="match status" value="1"/>
</dbReference>
<evidence type="ECO:0000256" key="3">
    <source>
        <dbReference type="ARBA" id="ARBA00005002"/>
    </source>
</evidence>
<evidence type="ECO:0000256" key="1">
    <source>
        <dbReference type="ARBA" id="ARBA00001947"/>
    </source>
</evidence>
<dbReference type="AlphaFoldDB" id="A0A3T0E7W3"/>
<dbReference type="GO" id="GO:0009245">
    <property type="term" value="P:lipid A biosynthetic process"/>
    <property type="evidence" value="ECO:0007669"/>
    <property type="project" value="UniProtKB-UniRule"/>
</dbReference>
<feature type="binding site" evidence="12">
    <location>
        <position position="237"/>
    </location>
    <ligand>
        <name>Zn(2+)</name>
        <dbReference type="ChEBI" id="CHEBI:29105"/>
    </ligand>
</feature>
<name>A0A3T0E7W3_9PROT</name>
<evidence type="ECO:0000256" key="7">
    <source>
        <dbReference type="ARBA" id="ARBA00022723"/>
    </source>
</evidence>
<dbReference type="PANTHER" id="PTHR33694">
    <property type="entry name" value="UDP-3-O-ACYL-N-ACETYLGLUCOSAMINE DEACETYLASE 1, MITOCHONDRIAL-RELATED"/>
    <property type="match status" value="1"/>
</dbReference>
<keyword evidence="9 12" id="KW-0862">Zinc</keyword>
<dbReference type="KEGG" id="gak:X907_0673"/>
<dbReference type="RefSeq" id="WP_127565627.1">
    <property type="nucleotide sequence ID" value="NZ_BMFB01000002.1"/>
</dbReference>
<comment type="similarity">
    <text evidence="12">Belongs to the LpxC family.</text>
</comment>
<dbReference type="Proteomes" id="UP000286954">
    <property type="component" value="Chromosome"/>
</dbReference>
<dbReference type="SUPFAM" id="SSF54211">
    <property type="entry name" value="Ribosomal protein S5 domain 2-like"/>
    <property type="match status" value="2"/>
</dbReference>
<evidence type="ECO:0000256" key="2">
    <source>
        <dbReference type="ARBA" id="ARBA00002923"/>
    </source>
</evidence>
<dbReference type="InterPro" id="IPR015870">
    <property type="entry name" value="UDP-acyl_N-AcGlcN_deAcase_N"/>
</dbReference>
<comment type="catalytic activity">
    <reaction evidence="11 12">
        <text>a UDP-3-O-[(3R)-3-hydroxyacyl]-N-acetyl-alpha-D-glucosamine + H2O = a UDP-3-O-[(3R)-3-hydroxyacyl]-alpha-D-glucosamine + acetate</text>
        <dbReference type="Rhea" id="RHEA:67816"/>
        <dbReference type="ChEBI" id="CHEBI:15377"/>
        <dbReference type="ChEBI" id="CHEBI:30089"/>
        <dbReference type="ChEBI" id="CHEBI:137740"/>
        <dbReference type="ChEBI" id="CHEBI:173225"/>
        <dbReference type="EC" id="3.5.1.108"/>
    </reaction>
</comment>
<organism evidence="13 14">
    <name type="scientific">Glycocaulis alkaliphilus</name>
    <dbReference type="NCBI Taxonomy" id="1434191"/>
    <lineage>
        <taxon>Bacteria</taxon>
        <taxon>Pseudomonadati</taxon>
        <taxon>Pseudomonadota</taxon>
        <taxon>Alphaproteobacteria</taxon>
        <taxon>Maricaulales</taxon>
        <taxon>Maricaulaceae</taxon>
        <taxon>Glycocaulis</taxon>
    </lineage>
</organism>
<dbReference type="InterPro" id="IPR011334">
    <property type="entry name" value="UDP-acyl_GlcNac_deAcase_C"/>
</dbReference>
<keyword evidence="6 12" id="KW-0441">Lipid A biosynthesis</keyword>
<keyword evidence="8 12" id="KW-0378">Hydrolase</keyword>
<evidence type="ECO:0000313" key="14">
    <source>
        <dbReference type="Proteomes" id="UP000286954"/>
    </source>
</evidence>
<evidence type="ECO:0000256" key="4">
    <source>
        <dbReference type="ARBA" id="ARBA00012745"/>
    </source>
</evidence>
<keyword evidence="10 12" id="KW-0443">Lipid metabolism</keyword>
<evidence type="ECO:0000256" key="11">
    <source>
        <dbReference type="ARBA" id="ARBA00024535"/>
    </source>
</evidence>
<evidence type="ECO:0000256" key="12">
    <source>
        <dbReference type="HAMAP-Rule" id="MF_00388"/>
    </source>
</evidence>
<feature type="binding site" evidence="12">
    <location>
        <position position="80"/>
    </location>
    <ligand>
        <name>Zn(2+)</name>
        <dbReference type="ChEBI" id="CHEBI:29105"/>
    </ligand>
</feature>
<comment type="cofactor">
    <cofactor evidence="1 12">
        <name>Zn(2+)</name>
        <dbReference type="ChEBI" id="CHEBI:29105"/>
    </cofactor>
</comment>
<comment type="pathway">
    <text evidence="3 12">Glycolipid biosynthesis; lipid IV(A) biosynthesis; lipid IV(A) from (3R)-3-hydroxytetradecanoyl-[acyl-carrier-protein] and UDP-N-acetyl-alpha-D-glucosamine: step 2/6.</text>
</comment>
<dbReference type="Gene3D" id="3.30.1700.10">
    <property type="entry name" value="lpxc deacetylase, domain 2"/>
    <property type="match status" value="1"/>
</dbReference>
<dbReference type="Pfam" id="PF03331">
    <property type="entry name" value="LpxC"/>
    <property type="match status" value="1"/>
</dbReference>
<evidence type="ECO:0000256" key="10">
    <source>
        <dbReference type="ARBA" id="ARBA00023098"/>
    </source>
</evidence>
<reference evidence="13 14" key="1">
    <citation type="submission" date="2016-12" db="EMBL/GenBank/DDBJ databases">
        <title>The genome of dimorphic prosthecate Glycocaulis alkaliphilus 6b-8t, isolated from crude oil dictates its adaptability in petroleum environments.</title>
        <authorList>
            <person name="Wu X.-L."/>
            <person name="Geng S."/>
        </authorList>
    </citation>
    <scope>NUCLEOTIDE SEQUENCE [LARGE SCALE GENOMIC DNA]</scope>
    <source>
        <strain evidence="13 14">6B-8</strain>
    </source>
</reference>
<feature type="binding site" evidence="12">
    <location>
        <position position="241"/>
    </location>
    <ligand>
        <name>Zn(2+)</name>
        <dbReference type="ChEBI" id="CHEBI:29105"/>
    </ligand>
</feature>
<evidence type="ECO:0000256" key="8">
    <source>
        <dbReference type="ARBA" id="ARBA00022801"/>
    </source>
</evidence>
<dbReference type="InterPro" id="IPR004463">
    <property type="entry name" value="UDP-acyl_GlcNac_deAcase"/>
</dbReference>
<keyword evidence="14" id="KW-1185">Reference proteome</keyword>
<evidence type="ECO:0000256" key="5">
    <source>
        <dbReference type="ARBA" id="ARBA00022516"/>
    </source>
</evidence>
<keyword evidence="7 12" id="KW-0479">Metal-binding</keyword>
<dbReference type="GO" id="GO:0103117">
    <property type="term" value="F:UDP-3-O-acyl-N-acetylglucosamine deacetylase activity"/>
    <property type="evidence" value="ECO:0007669"/>
    <property type="project" value="UniProtKB-UniRule"/>
</dbReference>
<feature type="active site" description="Proton donor" evidence="12">
    <location>
        <position position="264"/>
    </location>
</feature>
<keyword evidence="5 12" id="KW-0444">Lipid biosynthesis</keyword>
<dbReference type="GO" id="GO:0016020">
    <property type="term" value="C:membrane"/>
    <property type="evidence" value="ECO:0007669"/>
    <property type="project" value="GOC"/>
</dbReference>
<evidence type="ECO:0000256" key="9">
    <source>
        <dbReference type="ARBA" id="ARBA00022833"/>
    </source>
</evidence>
<proteinExistence type="inferred from homology"/>
<dbReference type="UniPathway" id="UPA00359">
    <property type="reaction ID" value="UER00478"/>
</dbReference>
<dbReference type="EC" id="3.5.1.108" evidence="4 12"/>
<dbReference type="HAMAP" id="MF_00388">
    <property type="entry name" value="LpxC"/>
    <property type="match status" value="1"/>
</dbReference>
<dbReference type="GO" id="GO:0046872">
    <property type="term" value="F:metal ion binding"/>
    <property type="evidence" value="ECO:0007669"/>
    <property type="project" value="UniProtKB-KW"/>
</dbReference>
<dbReference type="PANTHER" id="PTHR33694:SF1">
    <property type="entry name" value="UDP-3-O-ACYL-N-ACETYLGLUCOSAMINE DEACETYLASE 1, MITOCHONDRIAL-RELATED"/>
    <property type="match status" value="1"/>
</dbReference>
<accession>A0A3T0E7W3</accession>
<evidence type="ECO:0000313" key="13">
    <source>
        <dbReference type="EMBL" id="AZU03218.1"/>
    </source>
</evidence>
<gene>
    <name evidence="12" type="primary">lpxC</name>
    <name evidence="13" type="ORF">X907_0673</name>
</gene>
<dbReference type="NCBIfam" id="TIGR00325">
    <property type="entry name" value="lpxC"/>
    <property type="match status" value="1"/>
</dbReference>
<protein>
    <recommendedName>
        <fullName evidence="4 12">UDP-3-O-acyl-N-acetylglucosamine deacetylase</fullName>
        <shortName evidence="12">UDP-3-O-acyl-GlcNAc deacetylase</shortName>
        <ecNumber evidence="4 12">3.5.1.108</ecNumber>
    </recommendedName>
    <alternativeName>
        <fullName evidence="12">UDP-3-O-[R-3-hydroxymyristoyl]-N-acetylglucosamine deacetylase</fullName>
    </alternativeName>
</protein>
<dbReference type="OrthoDB" id="9802746at2"/>
<comment type="function">
    <text evidence="2 12">Catalyzes the hydrolysis of UDP-3-O-myristoyl-N-acetylglucosamine to form UDP-3-O-myristoylglucosamine and acetate, the committed step in lipid A biosynthesis.</text>
</comment>
<evidence type="ECO:0000256" key="6">
    <source>
        <dbReference type="ARBA" id="ARBA00022556"/>
    </source>
</evidence>